<dbReference type="InterPro" id="IPR015413">
    <property type="entry name" value="Methionyl/Leucyl_tRNA_Synth"/>
</dbReference>
<protein>
    <recommendedName>
        <fullName evidence="9">Leucine--tRNA ligase</fullName>
        <ecNumber evidence="9">6.1.1.4</ecNumber>
    </recommendedName>
    <alternativeName>
        <fullName evidence="9">Leucyl-tRNA synthetase</fullName>
        <shortName evidence="9">LeuRS</shortName>
    </alternativeName>
</protein>
<feature type="short sequence motif" description="'HIGH' region" evidence="9">
    <location>
        <begin position="40"/>
        <end position="50"/>
    </location>
</feature>
<evidence type="ECO:0000259" key="11">
    <source>
        <dbReference type="Pfam" id="PF00133"/>
    </source>
</evidence>
<reference evidence="15" key="1">
    <citation type="submission" date="2016-11" db="EMBL/GenBank/DDBJ databases">
        <authorList>
            <person name="Varghese N."/>
            <person name="Submissions S."/>
        </authorList>
    </citation>
    <scope>NUCLEOTIDE SEQUENCE [LARGE SCALE GENOMIC DNA]</scope>
    <source>
        <strain evidence="15">DSM 16785</strain>
    </source>
</reference>
<dbReference type="PANTHER" id="PTHR43740:SF2">
    <property type="entry name" value="LEUCINE--TRNA LIGASE, MITOCHONDRIAL"/>
    <property type="match status" value="1"/>
</dbReference>
<dbReference type="Gene3D" id="1.10.730.10">
    <property type="entry name" value="Isoleucyl-tRNA Synthetase, Domain 1"/>
    <property type="match status" value="1"/>
</dbReference>
<dbReference type="FunFam" id="3.40.50.620:FF:000212">
    <property type="entry name" value="Leucine--tRNA ligase"/>
    <property type="match status" value="1"/>
</dbReference>
<comment type="catalytic activity">
    <reaction evidence="8 9">
        <text>tRNA(Leu) + L-leucine + ATP = L-leucyl-tRNA(Leu) + AMP + diphosphate</text>
        <dbReference type="Rhea" id="RHEA:11688"/>
        <dbReference type="Rhea" id="RHEA-COMP:9613"/>
        <dbReference type="Rhea" id="RHEA-COMP:9622"/>
        <dbReference type="ChEBI" id="CHEBI:30616"/>
        <dbReference type="ChEBI" id="CHEBI:33019"/>
        <dbReference type="ChEBI" id="CHEBI:57427"/>
        <dbReference type="ChEBI" id="CHEBI:78442"/>
        <dbReference type="ChEBI" id="CHEBI:78494"/>
        <dbReference type="ChEBI" id="CHEBI:456215"/>
        <dbReference type="EC" id="6.1.1.4"/>
    </reaction>
</comment>
<dbReference type="GO" id="GO:0004823">
    <property type="term" value="F:leucine-tRNA ligase activity"/>
    <property type="evidence" value="ECO:0007669"/>
    <property type="project" value="UniProtKB-UniRule"/>
</dbReference>
<evidence type="ECO:0000256" key="8">
    <source>
        <dbReference type="ARBA" id="ARBA00047469"/>
    </source>
</evidence>
<dbReference type="Gene3D" id="3.10.20.590">
    <property type="match status" value="1"/>
</dbReference>
<feature type="domain" description="Methionyl/Valyl/Leucyl/Isoleucyl-tRNA synthetase anticodon-binding" evidence="12">
    <location>
        <begin position="660"/>
        <end position="787"/>
    </location>
</feature>
<dbReference type="SUPFAM" id="SSF50677">
    <property type="entry name" value="ValRS/IleRS/LeuRS editing domain"/>
    <property type="match status" value="1"/>
</dbReference>
<dbReference type="RefSeq" id="WP_072863296.1">
    <property type="nucleotide sequence ID" value="NZ_FQUI01000006.1"/>
</dbReference>
<dbReference type="InterPro" id="IPR001412">
    <property type="entry name" value="aa-tRNA-synth_I_CS"/>
</dbReference>
<sequence>MDYNHIEIEKNWQKEWEEKGVFKTSQKNEKEKYYVLTMFPYPSGTIHVGHVKNYVIGDVVARYKRMQGHNVLHPFGYDAFGLPAENAAIKNNVDPGKWTFKNIEIIREQIKKIGISYDWDREIATCTEDYYKWTQWIFLKLYEKGLAYKKNAAVNWCPSCKTVLANEQVVNGKCERCGTEIEMKKLEQWYFKITDYSERLLDDLKKLEGWPENVKIMQKNWIGKSVGAEVNFTIEGNNKKLSVFTTRPDTLWGVTFMALAPESPLVEELTTPEQKKEVEEFLNRVTKEDKFKRIAQGAKKDGAFTGSYAINPVNGEKIPIYVANYILFEYGTGAIMAVPAHDQRDFEFAKEFNLPIRLVIKPEGSDLTEEDLSEAFTEDGIMVNSDKFNGMKNRNALHKIIEWLEEKNIGKKSVQYKLRDWLISRQRYWGAPIPIVYCDECGVVPVPEKDLPVKLPTNVKFEPAGKSPLTYTEEFINTTCPKCGKQARREVDTMDTFVDSSWYYLRYINPKMKDKPFDSDDVNYWLPVDQYIGGVEHAILHLLYSRFITKVLYDLGYVDFTEPFSNLFTQGMIYKNGAKMSKSKGNVVSPDEMVEKYGADTLRLYMLFMGPPEKDAEWNDAGLEGVARFMNKVWNLMSKIIEVTKDVNIENMKLNTKEEKSLRRKLHQMISKITNDIEKNFQFNTAISGMMELMNELNAYMNNVDEKNWNKELLKELAYDFVILLSPFAPHLSEELWHMMGHNTFVLDAQWPTVDEKALEVEELEIVVQVNGKVRAKIIVNANSSEEEIKNKAFENDKVKKYIENAEIKKVILVKGKLLNIVIKK</sequence>
<dbReference type="InterPro" id="IPR002300">
    <property type="entry name" value="aa-tRNA-synth_Ia"/>
</dbReference>
<keyword evidence="3 9" id="KW-0436">Ligase</keyword>
<dbReference type="InterPro" id="IPR013155">
    <property type="entry name" value="M/V/L/I-tRNA-synth_anticd-bd"/>
</dbReference>
<evidence type="ECO:0000256" key="2">
    <source>
        <dbReference type="ARBA" id="ARBA00022490"/>
    </source>
</evidence>
<dbReference type="Proteomes" id="UP000184334">
    <property type="component" value="Unassembled WGS sequence"/>
</dbReference>
<dbReference type="SUPFAM" id="SSF52374">
    <property type="entry name" value="Nucleotidylyl transferase"/>
    <property type="match status" value="1"/>
</dbReference>
<dbReference type="PANTHER" id="PTHR43740">
    <property type="entry name" value="LEUCYL-TRNA SYNTHETASE"/>
    <property type="match status" value="1"/>
</dbReference>
<keyword evidence="2 9" id="KW-0963">Cytoplasm</keyword>
<dbReference type="SUPFAM" id="SSF47323">
    <property type="entry name" value="Anticodon-binding domain of a subclass of class I aminoacyl-tRNA synthetases"/>
    <property type="match status" value="1"/>
</dbReference>
<keyword evidence="5 9" id="KW-0067">ATP-binding</keyword>
<dbReference type="EC" id="6.1.1.4" evidence="9"/>
<comment type="subcellular location">
    <subcellularLocation>
        <location evidence="9">Cytoplasm</location>
    </subcellularLocation>
</comment>
<dbReference type="FunFam" id="3.10.20.590:FF:000001">
    <property type="entry name" value="Leucine--tRNA ligase"/>
    <property type="match status" value="1"/>
</dbReference>
<dbReference type="PRINTS" id="PR00985">
    <property type="entry name" value="TRNASYNTHLEU"/>
</dbReference>
<dbReference type="InterPro" id="IPR002302">
    <property type="entry name" value="Leu-tRNA-ligase"/>
</dbReference>
<keyword evidence="6 9" id="KW-0648">Protein biosynthesis</keyword>
<dbReference type="InterPro" id="IPR009080">
    <property type="entry name" value="tRNAsynth_Ia_anticodon-bd"/>
</dbReference>
<comment type="caution">
    <text evidence="15">The sequence shown here is derived from an EMBL/GenBank/DDBJ whole genome shotgun (WGS) entry which is preliminary data.</text>
</comment>
<dbReference type="FunFam" id="3.40.50.620:FF:000003">
    <property type="entry name" value="Leucine--tRNA ligase"/>
    <property type="match status" value="1"/>
</dbReference>
<keyword evidence="4 9" id="KW-0547">Nucleotide-binding</keyword>
<name>A0A1M4U7B2_MARH1</name>
<dbReference type="OrthoDB" id="9810365at2"/>
<dbReference type="Pfam" id="PF13603">
    <property type="entry name" value="tRNA-synt_1_2"/>
    <property type="match status" value="1"/>
</dbReference>
<evidence type="ECO:0000259" key="13">
    <source>
        <dbReference type="Pfam" id="PF09334"/>
    </source>
</evidence>
<dbReference type="GO" id="GO:0005524">
    <property type="term" value="F:ATP binding"/>
    <property type="evidence" value="ECO:0007669"/>
    <property type="project" value="UniProtKB-UniRule"/>
</dbReference>
<dbReference type="InterPro" id="IPR025709">
    <property type="entry name" value="Leu_tRNA-synth_edit"/>
</dbReference>
<dbReference type="InterPro" id="IPR009008">
    <property type="entry name" value="Val/Leu/Ile-tRNA-synth_edit"/>
</dbReference>
<evidence type="ECO:0000259" key="12">
    <source>
        <dbReference type="Pfam" id="PF08264"/>
    </source>
</evidence>
<dbReference type="CDD" id="cd00812">
    <property type="entry name" value="LeuRS_core"/>
    <property type="match status" value="1"/>
</dbReference>
<dbReference type="GO" id="GO:0002161">
    <property type="term" value="F:aminoacyl-tRNA deacylase activity"/>
    <property type="evidence" value="ECO:0007669"/>
    <property type="project" value="InterPro"/>
</dbReference>
<dbReference type="Pfam" id="PF09334">
    <property type="entry name" value="tRNA-synt_1g"/>
    <property type="match status" value="1"/>
</dbReference>
<evidence type="ECO:0000256" key="6">
    <source>
        <dbReference type="ARBA" id="ARBA00022917"/>
    </source>
</evidence>
<gene>
    <name evidence="9" type="primary">leuS</name>
    <name evidence="15" type="ORF">SAMN02745164_00600</name>
</gene>
<dbReference type="Pfam" id="PF00133">
    <property type="entry name" value="tRNA-synt_1"/>
    <property type="match status" value="1"/>
</dbReference>
<evidence type="ECO:0000313" key="15">
    <source>
        <dbReference type="EMBL" id="SHE52498.1"/>
    </source>
</evidence>
<evidence type="ECO:0000259" key="14">
    <source>
        <dbReference type="Pfam" id="PF13603"/>
    </source>
</evidence>
<dbReference type="STRING" id="1122195.SAMN02745164_00600"/>
<dbReference type="NCBIfam" id="TIGR00396">
    <property type="entry name" value="leuS_bact"/>
    <property type="match status" value="1"/>
</dbReference>
<accession>A0A1M4U7B2</accession>
<feature type="domain" description="Methionyl/Leucyl tRNA synthetase" evidence="13">
    <location>
        <begin position="33"/>
        <end position="180"/>
    </location>
</feature>
<evidence type="ECO:0000256" key="4">
    <source>
        <dbReference type="ARBA" id="ARBA00022741"/>
    </source>
</evidence>
<dbReference type="EMBL" id="FQUI01000006">
    <property type="protein sequence ID" value="SHE52498.1"/>
    <property type="molecule type" value="Genomic_DNA"/>
</dbReference>
<dbReference type="GO" id="GO:0005829">
    <property type="term" value="C:cytosol"/>
    <property type="evidence" value="ECO:0007669"/>
    <property type="project" value="TreeGrafter"/>
</dbReference>
<evidence type="ECO:0000256" key="3">
    <source>
        <dbReference type="ARBA" id="ARBA00022598"/>
    </source>
</evidence>
<dbReference type="PROSITE" id="PS00178">
    <property type="entry name" value="AA_TRNA_LIGASE_I"/>
    <property type="match status" value="1"/>
</dbReference>
<evidence type="ECO:0000256" key="1">
    <source>
        <dbReference type="ARBA" id="ARBA00005594"/>
    </source>
</evidence>
<comment type="similarity">
    <text evidence="1 9 10">Belongs to the class-I aminoacyl-tRNA synthetase family.</text>
</comment>
<feature type="domain" description="Leucyl-tRNA synthetase editing" evidence="14">
    <location>
        <begin position="219"/>
        <end position="405"/>
    </location>
</feature>
<dbReference type="InterPro" id="IPR014729">
    <property type="entry name" value="Rossmann-like_a/b/a_fold"/>
</dbReference>
<evidence type="ECO:0000256" key="9">
    <source>
        <dbReference type="HAMAP-Rule" id="MF_00049"/>
    </source>
</evidence>
<evidence type="ECO:0000256" key="5">
    <source>
        <dbReference type="ARBA" id="ARBA00022840"/>
    </source>
</evidence>
<dbReference type="CDD" id="cd07958">
    <property type="entry name" value="Anticodon_Ia_Leu_BEm"/>
    <property type="match status" value="1"/>
</dbReference>
<dbReference type="GO" id="GO:0006429">
    <property type="term" value="P:leucyl-tRNA aminoacylation"/>
    <property type="evidence" value="ECO:0007669"/>
    <property type="project" value="UniProtKB-UniRule"/>
</dbReference>
<evidence type="ECO:0000256" key="7">
    <source>
        <dbReference type="ARBA" id="ARBA00023146"/>
    </source>
</evidence>
<evidence type="ECO:0000256" key="10">
    <source>
        <dbReference type="RuleBase" id="RU363035"/>
    </source>
</evidence>
<evidence type="ECO:0000313" key="16">
    <source>
        <dbReference type="Proteomes" id="UP000184334"/>
    </source>
</evidence>
<dbReference type="Gene3D" id="3.40.50.620">
    <property type="entry name" value="HUPs"/>
    <property type="match status" value="2"/>
</dbReference>
<feature type="binding site" evidence="9">
    <location>
        <position position="582"/>
    </location>
    <ligand>
        <name>ATP</name>
        <dbReference type="ChEBI" id="CHEBI:30616"/>
    </ligand>
</feature>
<organism evidence="15 16">
    <name type="scientific">Marinitoga hydrogenitolerans (strain DSM 16785 / JCM 12826 / AT1271)</name>
    <dbReference type="NCBI Taxonomy" id="1122195"/>
    <lineage>
        <taxon>Bacteria</taxon>
        <taxon>Thermotogati</taxon>
        <taxon>Thermotogota</taxon>
        <taxon>Thermotogae</taxon>
        <taxon>Petrotogales</taxon>
        <taxon>Petrotogaceae</taxon>
        <taxon>Marinitoga</taxon>
    </lineage>
</organism>
<dbReference type="FunFam" id="1.10.730.10:FF:000011">
    <property type="entry name" value="Leucine--tRNA ligase chloroplastic/mitochondrial"/>
    <property type="match status" value="1"/>
</dbReference>
<dbReference type="AlphaFoldDB" id="A0A1M4U7B2"/>
<dbReference type="Pfam" id="PF08264">
    <property type="entry name" value="Anticodon_1"/>
    <property type="match status" value="1"/>
</dbReference>
<dbReference type="HAMAP" id="MF_00049_B">
    <property type="entry name" value="Leu_tRNA_synth_B"/>
    <property type="match status" value="1"/>
</dbReference>
<feature type="short sequence motif" description="'KMSKS' region" evidence="9">
    <location>
        <begin position="579"/>
        <end position="583"/>
    </location>
</feature>
<feature type="domain" description="Aminoacyl-tRNA synthetase class Ia" evidence="11">
    <location>
        <begin position="416"/>
        <end position="618"/>
    </location>
</feature>
<proteinExistence type="inferred from homology"/>
<keyword evidence="7 9" id="KW-0030">Aminoacyl-tRNA synthetase</keyword>
<keyword evidence="16" id="KW-1185">Reference proteome</keyword>